<dbReference type="Proteomes" id="UP000784294">
    <property type="component" value="Unassembled WGS sequence"/>
</dbReference>
<gene>
    <name evidence="2" type="ORF">PXEA_LOCUS35776</name>
</gene>
<keyword evidence="3" id="KW-1185">Reference proteome</keyword>
<feature type="compositionally biased region" description="Low complexity" evidence="1">
    <location>
        <begin position="151"/>
        <end position="163"/>
    </location>
</feature>
<sequence length="232" mass="24806">MKRVIQNQSSLTKFFSPKPKVQRLDFSSNLNAKGNSSERLATNSNWSPASSPVVASSNSPKISPSLPKTSHLIPLKSQSPKSAEGSLSESPVKIAFLSADSTNLARLSPDKISKFTLPMKTHESSTPALELPTTLLSECTSISSHCKTIDSSSRPSSLPRGPLHQSTVSPAMKSKVLKSPGETEFSLSSTRASDNSLDAFYSTSYVSDLLTEAYVYRSSCNLAQSLLPPPAA</sequence>
<evidence type="ECO:0000313" key="2">
    <source>
        <dbReference type="EMBL" id="VEL42336.1"/>
    </source>
</evidence>
<accession>A0A3S5BBU9</accession>
<feature type="compositionally biased region" description="Polar residues" evidence="1">
    <location>
        <begin position="76"/>
        <end position="87"/>
    </location>
</feature>
<dbReference type="EMBL" id="CAAALY010273861">
    <property type="protein sequence ID" value="VEL42336.1"/>
    <property type="molecule type" value="Genomic_DNA"/>
</dbReference>
<protein>
    <submittedName>
        <fullName evidence="2">Uncharacterized protein</fullName>
    </submittedName>
</protein>
<reference evidence="2" key="1">
    <citation type="submission" date="2018-11" db="EMBL/GenBank/DDBJ databases">
        <authorList>
            <consortium name="Pathogen Informatics"/>
        </authorList>
    </citation>
    <scope>NUCLEOTIDE SEQUENCE</scope>
</reference>
<name>A0A3S5BBU9_9PLAT</name>
<feature type="compositionally biased region" description="Polar residues" evidence="1">
    <location>
        <begin position="26"/>
        <end position="42"/>
    </location>
</feature>
<evidence type="ECO:0000256" key="1">
    <source>
        <dbReference type="SAM" id="MobiDB-lite"/>
    </source>
</evidence>
<proteinExistence type="predicted"/>
<evidence type="ECO:0000313" key="3">
    <source>
        <dbReference type="Proteomes" id="UP000784294"/>
    </source>
</evidence>
<feature type="region of interest" description="Disordered" evidence="1">
    <location>
        <begin position="26"/>
        <end position="87"/>
    </location>
</feature>
<feature type="compositionally biased region" description="Low complexity" evidence="1">
    <location>
        <begin position="43"/>
        <end position="60"/>
    </location>
</feature>
<organism evidence="2 3">
    <name type="scientific">Protopolystoma xenopodis</name>
    <dbReference type="NCBI Taxonomy" id="117903"/>
    <lineage>
        <taxon>Eukaryota</taxon>
        <taxon>Metazoa</taxon>
        <taxon>Spiralia</taxon>
        <taxon>Lophotrochozoa</taxon>
        <taxon>Platyhelminthes</taxon>
        <taxon>Monogenea</taxon>
        <taxon>Polyopisthocotylea</taxon>
        <taxon>Polystomatidea</taxon>
        <taxon>Polystomatidae</taxon>
        <taxon>Protopolystoma</taxon>
    </lineage>
</organism>
<feature type="region of interest" description="Disordered" evidence="1">
    <location>
        <begin position="149"/>
        <end position="170"/>
    </location>
</feature>
<comment type="caution">
    <text evidence="2">The sequence shown here is derived from an EMBL/GenBank/DDBJ whole genome shotgun (WGS) entry which is preliminary data.</text>
</comment>
<dbReference type="AlphaFoldDB" id="A0A3S5BBU9"/>